<comment type="caution">
    <text evidence="2">The sequence shown here is derived from an EMBL/GenBank/DDBJ whole genome shotgun (WGS) entry which is preliminary data.</text>
</comment>
<organism evidence="2 3">
    <name type="scientific">Necator americanus</name>
    <name type="common">Human hookworm</name>
    <dbReference type="NCBI Taxonomy" id="51031"/>
    <lineage>
        <taxon>Eukaryota</taxon>
        <taxon>Metazoa</taxon>
        <taxon>Ecdysozoa</taxon>
        <taxon>Nematoda</taxon>
        <taxon>Chromadorea</taxon>
        <taxon>Rhabditida</taxon>
        <taxon>Rhabditina</taxon>
        <taxon>Rhabditomorpha</taxon>
        <taxon>Strongyloidea</taxon>
        <taxon>Ancylostomatidae</taxon>
        <taxon>Bunostominae</taxon>
        <taxon>Necator</taxon>
    </lineage>
</organism>
<name>A0ABR1DCP6_NECAM</name>
<dbReference type="Proteomes" id="UP001303046">
    <property type="component" value="Unassembled WGS sequence"/>
</dbReference>
<dbReference type="EMBL" id="JAVFWL010000004">
    <property type="protein sequence ID" value="KAK6748262.1"/>
    <property type="molecule type" value="Genomic_DNA"/>
</dbReference>
<keyword evidence="3" id="KW-1185">Reference proteome</keyword>
<protein>
    <submittedName>
        <fullName evidence="2">Uncharacterized protein</fullName>
    </submittedName>
</protein>
<evidence type="ECO:0000313" key="3">
    <source>
        <dbReference type="Proteomes" id="UP001303046"/>
    </source>
</evidence>
<evidence type="ECO:0000256" key="1">
    <source>
        <dbReference type="SAM" id="MobiDB-lite"/>
    </source>
</evidence>
<reference evidence="2 3" key="1">
    <citation type="submission" date="2023-08" db="EMBL/GenBank/DDBJ databases">
        <title>A Necator americanus chromosomal reference genome.</title>
        <authorList>
            <person name="Ilik V."/>
            <person name="Petrzelkova K.J."/>
            <person name="Pardy F."/>
            <person name="Fuh T."/>
            <person name="Niatou-Singa F.S."/>
            <person name="Gouil Q."/>
            <person name="Baker L."/>
            <person name="Ritchie M.E."/>
            <person name="Jex A.R."/>
            <person name="Gazzola D."/>
            <person name="Li H."/>
            <person name="Toshio Fujiwara R."/>
            <person name="Zhan B."/>
            <person name="Aroian R.V."/>
            <person name="Pafco B."/>
            <person name="Schwarz E.M."/>
        </authorList>
    </citation>
    <scope>NUCLEOTIDE SEQUENCE [LARGE SCALE GENOMIC DNA]</scope>
    <source>
        <strain evidence="2 3">Aroian</strain>
        <tissue evidence="2">Whole animal</tissue>
    </source>
</reference>
<feature type="region of interest" description="Disordered" evidence="1">
    <location>
        <begin position="1"/>
        <end position="24"/>
    </location>
</feature>
<evidence type="ECO:0000313" key="2">
    <source>
        <dbReference type="EMBL" id="KAK6748262.1"/>
    </source>
</evidence>
<sequence length="81" mass="9127">MTALGDDPTTQTSGANPIWKHRSTEVSGDYDRRLRDVAIPTDPQCLTTQWDPGTAKGALGRLLSNRLFRTWRRQNKTGKEN</sequence>
<accession>A0ABR1DCP6</accession>
<proteinExistence type="predicted"/>
<gene>
    <name evidence="2" type="primary">Necator_chrIV.g14393</name>
    <name evidence="2" type="ORF">RB195_001099</name>
</gene>